<evidence type="ECO:0000313" key="2">
    <source>
        <dbReference type="EMBL" id="PLU02734.1"/>
    </source>
</evidence>
<dbReference type="RefSeq" id="WP_101778705.1">
    <property type="nucleotide sequence ID" value="NZ_NBUC01000076.1"/>
</dbReference>
<keyword evidence="3" id="KW-1185">Reference proteome</keyword>
<organism evidence="2 3">
    <name type="scientific">Sinorhizobium medicae</name>
    <dbReference type="NCBI Taxonomy" id="110321"/>
    <lineage>
        <taxon>Bacteria</taxon>
        <taxon>Pseudomonadati</taxon>
        <taxon>Pseudomonadota</taxon>
        <taxon>Alphaproteobacteria</taxon>
        <taxon>Hyphomicrobiales</taxon>
        <taxon>Rhizobiaceae</taxon>
        <taxon>Sinorhizobium/Ensifer group</taxon>
        <taxon>Sinorhizobium</taxon>
    </lineage>
</organism>
<dbReference type="PANTHER" id="PTHR36154">
    <property type="entry name" value="DNA-BINDING TRANSCRIPTIONAL ACTIVATOR ALPA"/>
    <property type="match status" value="1"/>
</dbReference>
<sequence>MSQTADERLIAFVRALARRQARIDIELEAQRHSGPGSLQPEAQPLDQLPASSRSFQVRGDRLLKLREVMSMTSLGSSTIYRRMKAGKFPKPKRLSEACVRWRESEIEKWMCELPTTGGASK</sequence>
<accession>A0ABX4TME0</accession>
<dbReference type="Proteomes" id="UP001190825">
    <property type="component" value="Unassembled WGS sequence"/>
</dbReference>
<feature type="region of interest" description="Disordered" evidence="1">
    <location>
        <begin position="29"/>
        <end position="51"/>
    </location>
</feature>
<reference evidence="2 3" key="1">
    <citation type="journal article" date="2018" name="FEMS Microbiol. Ecol.">
        <title>Co-invading symbiotic mutualists of Medicago polymorpha retain high ancestral diversity and contain diverse accessory genomes.</title>
        <authorList>
            <person name="Porter S.S."/>
            <person name="Faber-Hammond J.J."/>
            <person name="Friesen M.L."/>
        </authorList>
    </citation>
    <scope>NUCLEOTIDE SEQUENCE [LARGE SCALE GENOMIC DNA]</scope>
    <source>
        <strain evidence="2 3">Str16</strain>
    </source>
</reference>
<evidence type="ECO:0008006" key="4">
    <source>
        <dbReference type="Google" id="ProtNLM"/>
    </source>
</evidence>
<dbReference type="InterPro" id="IPR010260">
    <property type="entry name" value="AlpA"/>
</dbReference>
<protein>
    <recommendedName>
        <fullName evidence="4">AlpA family phage regulatory protein</fullName>
    </recommendedName>
</protein>
<name>A0ABX4TME0_9HYPH</name>
<evidence type="ECO:0000256" key="1">
    <source>
        <dbReference type="SAM" id="MobiDB-lite"/>
    </source>
</evidence>
<proteinExistence type="predicted"/>
<dbReference type="Gene3D" id="1.10.238.160">
    <property type="match status" value="1"/>
</dbReference>
<dbReference type="Pfam" id="PF05930">
    <property type="entry name" value="Phage_AlpA"/>
    <property type="match status" value="1"/>
</dbReference>
<dbReference type="EMBL" id="NBUC01000076">
    <property type="protein sequence ID" value="PLU02734.1"/>
    <property type="molecule type" value="Genomic_DNA"/>
</dbReference>
<dbReference type="InterPro" id="IPR052931">
    <property type="entry name" value="Prophage_regulatory_activator"/>
</dbReference>
<dbReference type="PANTHER" id="PTHR36154:SF1">
    <property type="entry name" value="DNA-BINDING TRANSCRIPTIONAL ACTIVATOR ALPA"/>
    <property type="match status" value="1"/>
</dbReference>
<comment type="caution">
    <text evidence="2">The sequence shown here is derived from an EMBL/GenBank/DDBJ whole genome shotgun (WGS) entry which is preliminary data.</text>
</comment>
<evidence type="ECO:0000313" key="3">
    <source>
        <dbReference type="Proteomes" id="UP001190825"/>
    </source>
</evidence>
<gene>
    <name evidence="2" type="ORF">BMJ33_16260</name>
</gene>